<comment type="similarity">
    <text evidence="11">Belongs to the GTP cyclohydrolase II family.</text>
</comment>
<keyword evidence="4 11" id="KW-0479">Metal-binding</keyword>
<evidence type="ECO:0000256" key="3">
    <source>
        <dbReference type="ARBA" id="ARBA00022619"/>
    </source>
</evidence>
<keyword evidence="7 11" id="KW-0862">Zinc</keyword>
<dbReference type="AlphaFoldDB" id="A0A4R6ZTD9"/>
<evidence type="ECO:0000256" key="5">
    <source>
        <dbReference type="ARBA" id="ARBA00022741"/>
    </source>
</evidence>
<dbReference type="PANTHER" id="PTHR21327:SF18">
    <property type="entry name" value="3,4-DIHYDROXY-2-BUTANONE 4-PHOSPHATE SYNTHASE"/>
    <property type="match status" value="1"/>
</dbReference>
<dbReference type="GO" id="GO:0003935">
    <property type="term" value="F:GTP cyclohydrolase II activity"/>
    <property type="evidence" value="ECO:0007669"/>
    <property type="project" value="UniProtKB-UniRule"/>
</dbReference>
<dbReference type="PANTHER" id="PTHR21327">
    <property type="entry name" value="GTP CYCLOHYDROLASE II-RELATED"/>
    <property type="match status" value="1"/>
</dbReference>
<comment type="pathway">
    <text evidence="1 11">Cofactor biosynthesis; riboflavin biosynthesis; 5-amino-6-(D-ribitylamino)uracil from GTP: step 1/4.</text>
</comment>
<dbReference type="InterPro" id="IPR032677">
    <property type="entry name" value="GTP_cyclohydro_II"/>
</dbReference>
<evidence type="ECO:0000256" key="10">
    <source>
        <dbReference type="ARBA" id="ARBA00049295"/>
    </source>
</evidence>
<feature type="binding site" evidence="11">
    <location>
        <position position="239"/>
    </location>
    <ligand>
        <name>Zn(2+)</name>
        <dbReference type="ChEBI" id="CHEBI:29105"/>
        <note>catalytic</note>
    </ligand>
</feature>
<dbReference type="UniPathway" id="UPA00275">
    <property type="reaction ID" value="UER00400"/>
</dbReference>
<dbReference type="InterPro" id="IPR000926">
    <property type="entry name" value="RibA"/>
</dbReference>
<keyword evidence="5 11" id="KW-0547">Nucleotide-binding</keyword>
<dbReference type="GO" id="GO:0005829">
    <property type="term" value="C:cytosol"/>
    <property type="evidence" value="ECO:0007669"/>
    <property type="project" value="TreeGrafter"/>
</dbReference>
<dbReference type="HAMAP" id="MF_00179">
    <property type="entry name" value="RibA"/>
    <property type="match status" value="1"/>
</dbReference>
<organism evidence="13 14">
    <name type="scientific">Halomonas ventosae</name>
    <dbReference type="NCBI Taxonomy" id="229007"/>
    <lineage>
        <taxon>Bacteria</taxon>
        <taxon>Pseudomonadati</taxon>
        <taxon>Pseudomonadota</taxon>
        <taxon>Gammaproteobacteria</taxon>
        <taxon>Oceanospirillales</taxon>
        <taxon>Halomonadaceae</taxon>
        <taxon>Halomonas</taxon>
    </lineage>
</organism>
<feature type="binding site" evidence="11">
    <location>
        <begin position="221"/>
        <end position="225"/>
    </location>
    <ligand>
        <name>GTP</name>
        <dbReference type="ChEBI" id="CHEBI:37565"/>
    </ligand>
</feature>
<gene>
    <name evidence="11" type="primary">ribA</name>
    <name evidence="13" type="ORF">DFP85_10540</name>
</gene>
<dbReference type="NCBIfam" id="NF001591">
    <property type="entry name" value="PRK00393.1"/>
    <property type="match status" value="1"/>
</dbReference>
<feature type="active site" description="Nucleophile" evidence="11">
    <location>
        <position position="300"/>
    </location>
</feature>
<dbReference type="GO" id="GO:0008270">
    <property type="term" value="F:zinc ion binding"/>
    <property type="evidence" value="ECO:0007669"/>
    <property type="project" value="UniProtKB-UniRule"/>
</dbReference>
<dbReference type="InterPro" id="IPR036144">
    <property type="entry name" value="RibA-like_sf"/>
</dbReference>
<evidence type="ECO:0000256" key="7">
    <source>
        <dbReference type="ARBA" id="ARBA00022833"/>
    </source>
</evidence>
<dbReference type="Pfam" id="PF00925">
    <property type="entry name" value="GTP_cyclohydro2"/>
    <property type="match status" value="1"/>
</dbReference>
<evidence type="ECO:0000256" key="6">
    <source>
        <dbReference type="ARBA" id="ARBA00022801"/>
    </source>
</evidence>
<evidence type="ECO:0000313" key="14">
    <source>
        <dbReference type="Proteomes" id="UP000295212"/>
    </source>
</evidence>
<dbReference type="GO" id="GO:0009231">
    <property type="term" value="P:riboflavin biosynthetic process"/>
    <property type="evidence" value="ECO:0007669"/>
    <property type="project" value="UniProtKB-UniRule"/>
</dbReference>
<dbReference type="EC" id="3.5.4.25" evidence="11"/>
<comment type="caution">
    <text evidence="13">The sequence shown here is derived from an EMBL/GenBank/DDBJ whole genome shotgun (WGS) entry which is preliminary data.</text>
</comment>
<comment type="catalytic activity">
    <reaction evidence="10 11">
        <text>GTP + 4 H2O = 2,5-diamino-6-hydroxy-4-(5-phosphoribosylamino)-pyrimidine + formate + 2 phosphate + 3 H(+)</text>
        <dbReference type="Rhea" id="RHEA:23704"/>
        <dbReference type="ChEBI" id="CHEBI:15377"/>
        <dbReference type="ChEBI" id="CHEBI:15378"/>
        <dbReference type="ChEBI" id="CHEBI:15740"/>
        <dbReference type="ChEBI" id="CHEBI:37565"/>
        <dbReference type="ChEBI" id="CHEBI:43474"/>
        <dbReference type="ChEBI" id="CHEBI:58614"/>
        <dbReference type="EC" id="3.5.4.25"/>
    </reaction>
</comment>
<dbReference type="Proteomes" id="UP000295212">
    <property type="component" value="Unassembled WGS sequence"/>
</dbReference>
<feature type="binding site" evidence="11">
    <location>
        <position position="321"/>
    </location>
    <ligand>
        <name>GTP</name>
        <dbReference type="ChEBI" id="CHEBI:37565"/>
    </ligand>
</feature>
<dbReference type="GO" id="GO:0005525">
    <property type="term" value="F:GTP binding"/>
    <property type="evidence" value="ECO:0007669"/>
    <property type="project" value="UniProtKB-KW"/>
</dbReference>
<feature type="binding site" evidence="11">
    <location>
        <position position="286"/>
    </location>
    <ligand>
        <name>GTP</name>
        <dbReference type="ChEBI" id="CHEBI:37565"/>
    </ligand>
</feature>
<sequence length="380" mass="40405">MHQVERAIFDLRRGLPVVVIAGDTRVLVQAIEGATDASVSGLAGHAGGTPALVLSRHRLAILGEPEARGAARLSLPEGTGRRRLVDLAFGIAPEVAMEPEALAGWRRSLEPAQAADRAALALMRRALLIPAALVARVSEAQRSAVEARVSEGTWLAVGAEQAERCLEGSVGMLQRVSEAQIPLADASDCRFILFREPDGLREHVAVVIGEPRSGDVAVPLRLHSACLTGDLFGSLRCDCGEQLRNAVADIQALGGGVLLYLAQEGRGIGLANKLRAYTLQDSGLDTLDADQILGFGEDERRYGVAVDMLDALGIRRVQLLTNNPGKMSALAEGGIEVVERQALYGSLNDHNRRYLSAKSERAGHLLDAVFDGDQGPTARS</sequence>
<feature type="binding site" evidence="11">
    <location>
        <position position="237"/>
    </location>
    <ligand>
        <name>Zn(2+)</name>
        <dbReference type="ChEBI" id="CHEBI:29105"/>
        <note>catalytic</note>
    </ligand>
</feature>
<comment type="function">
    <text evidence="9 11">Catalyzes the conversion of GTP to 2,5-diamino-6-ribosylamino-4(3H)-pyrimidinone 5'-phosphate (DARP), formate and pyrophosphate.</text>
</comment>
<evidence type="ECO:0000259" key="12">
    <source>
        <dbReference type="Pfam" id="PF00925"/>
    </source>
</evidence>
<keyword evidence="6 11" id="KW-0378">Hydrolase</keyword>
<dbReference type="RefSeq" id="WP_133635302.1">
    <property type="nucleotide sequence ID" value="NZ_SNZJ01000005.1"/>
</dbReference>
<feature type="domain" description="GTP cyclohydrolase II" evidence="12">
    <location>
        <begin position="175"/>
        <end position="341"/>
    </location>
</feature>
<dbReference type="OrthoDB" id="9793111at2"/>
<dbReference type="FunFam" id="3.40.50.10990:FF:000001">
    <property type="entry name" value="Riboflavin biosynthesis protein RibBA"/>
    <property type="match status" value="1"/>
</dbReference>
<feature type="binding site" evidence="11">
    <location>
        <position position="226"/>
    </location>
    <ligand>
        <name>Zn(2+)</name>
        <dbReference type="ChEBI" id="CHEBI:29105"/>
        <note>catalytic</note>
    </ligand>
</feature>
<dbReference type="Gene3D" id="3.40.50.10990">
    <property type="entry name" value="GTP cyclohydrolase II"/>
    <property type="match status" value="1"/>
</dbReference>
<reference evidence="13 14" key="1">
    <citation type="submission" date="2019-03" db="EMBL/GenBank/DDBJ databases">
        <title>Genomic Encyclopedia of Type Strains, Phase III (KMG-III): the genomes of soil and plant-associated and newly described type strains.</title>
        <authorList>
            <person name="Whitman W."/>
        </authorList>
    </citation>
    <scope>NUCLEOTIDE SEQUENCE [LARGE SCALE GENOMIC DNA]</scope>
    <source>
        <strain evidence="13 14">CECT 5797</strain>
    </source>
</reference>
<evidence type="ECO:0000256" key="11">
    <source>
        <dbReference type="HAMAP-Rule" id="MF_00179"/>
    </source>
</evidence>
<feature type="binding site" evidence="11">
    <location>
        <position position="326"/>
    </location>
    <ligand>
        <name>GTP</name>
        <dbReference type="ChEBI" id="CHEBI:37565"/>
    </ligand>
</feature>
<comment type="cofactor">
    <cofactor evidence="11">
        <name>Zn(2+)</name>
        <dbReference type="ChEBI" id="CHEBI:29105"/>
    </cofactor>
    <text evidence="11">Binds 1 zinc ion per subunit.</text>
</comment>
<keyword evidence="8 11" id="KW-0342">GTP-binding</keyword>
<proteinExistence type="inferred from homology"/>
<keyword evidence="3 11" id="KW-0686">Riboflavin biosynthesis</keyword>
<feature type="binding site" evidence="11">
    <location>
        <begin position="264"/>
        <end position="266"/>
    </location>
    <ligand>
        <name>GTP</name>
        <dbReference type="ChEBI" id="CHEBI:37565"/>
    </ligand>
</feature>
<protein>
    <recommendedName>
        <fullName evidence="11">GTP cyclohydrolase-2</fullName>
        <ecNumber evidence="11">3.5.4.25</ecNumber>
    </recommendedName>
    <alternativeName>
        <fullName evidence="11">GTP cyclohydrolase II</fullName>
    </alternativeName>
</protein>
<dbReference type="SUPFAM" id="SSF142695">
    <property type="entry name" value="RibA-like"/>
    <property type="match status" value="1"/>
</dbReference>
<evidence type="ECO:0000256" key="4">
    <source>
        <dbReference type="ARBA" id="ARBA00022723"/>
    </source>
</evidence>
<feature type="binding site" evidence="11">
    <location>
        <position position="242"/>
    </location>
    <ligand>
        <name>GTP</name>
        <dbReference type="ChEBI" id="CHEBI:37565"/>
    </ligand>
</feature>
<feature type="active site" description="Proton acceptor" evidence="11">
    <location>
        <position position="298"/>
    </location>
</feature>
<dbReference type="EMBL" id="SNZJ01000005">
    <property type="protein sequence ID" value="TDR55868.1"/>
    <property type="molecule type" value="Genomic_DNA"/>
</dbReference>
<evidence type="ECO:0000313" key="13">
    <source>
        <dbReference type="EMBL" id="TDR55868.1"/>
    </source>
</evidence>
<evidence type="ECO:0000256" key="1">
    <source>
        <dbReference type="ARBA" id="ARBA00004853"/>
    </source>
</evidence>
<accession>A0A4R6ZTD9</accession>
<name>A0A4R6ZTD9_9GAMM</name>
<evidence type="ECO:0000256" key="9">
    <source>
        <dbReference type="ARBA" id="ARBA00043932"/>
    </source>
</evidence>
<comment type="similarity">
    <text evidence="2">In the N-terminal section; belongs to the DHBP synthase family.</text>
</comment>
<evidence type="ECO:0000256" key="2">
    <source>
        <dbReference type="ARBA" id="ARBA00005520"/>
    </source>
</evidence>
<dbReference type="PIRSF" id="PIRSF001259">
    <property type="entry name" value="RibA"/>
    <property type="match status" value="1"/>
</dbReference>
<evidence type="ECO:0000256" key="8">
    <source>
        <dbReference type="ARBA" id="ARBA00023134"/>
    </source>
</evidence>
<dbReference type="CDD" id="cd00641">
    <property type="entry name" value="GTP_cyclohydro2"/>
    <property type="match status" value="1"/>
</dbReference>